<dbReference type="InterPro" id="IPR036388">
    <property type="entry name" value="WH-like_DNA-bd_sf"/>
</dbReference>
<dbReference type="Pfam" id="PF03459">
    <property type="entry name" value="TOBE"/>
    <property type="match status" value="2"/>
</dbReference>
<dbReference type="AlphaFoldDB" id="A0A4Q0ZM83"/>
<evidence type="ECO:0000256" key="5">
    <source>
        <dbReference type="PIRNR" id="PIRNR005763"/>
    </source>
</evidence>
<dbReference type="OrthoDB" id="9800709at2"/>
<evidence type="ECO:0000313" key="7">
    <source>
        <dbReference type="EMBL" id="RXJ84776.1"/>
    </source>
</evidence>
<proteinExistence type="inferred from homology"/>
<dbReference type="GO" id="GO:0006355">
    <property type="term" value="P:regulation of DNA-templated transcription"/>
    <property type="evidence" value="ECO:0007669"/>
    <property type="project" value="InterPro"/>
</dbReference>
<dbReference type="PANTHER" id="PTHR30432">
    <property type="entry name" value="TRANSCRIPTIONAL REGULATOR MODE"/>
    <property type="match status" value="1"/>
</dbReference>
<dbReference type="InterPro" id="IPR016462">
    <property type="entry name" value="ModE"/>
</dbReference>
<dbReference type="PROSITE" id="PS51866">
    <property type="entry name" value="MOP"/>
    <property type="match status" value="2"/>
</dbReference>
<accession>A0A4Q0ZM83</accession>
<dbReference type="InterPro" id="IPR051815">
    <property type="entry name" value="Molybdate_resp_trans_reg"/>
</dbReference>
<dbReference type="InterPro" id="IPR008995">
    <property type="entry name" value="Mo/tungstate-bd_C_term_dom"/>
</dbReference>
<dbReference type="SUPFAM" id="SSF46785">
    <property type="entry name" value="Winged helix' DNA-binding domain"/>
    <property type="match status" value="1"/>
</dbReference>
<keyword evidence="2 5" id="KW-0813">Transport</keyword>
<dbReference type="NCBIfam" id="TIGR00638">
    <property type="entry name" value="Mop"/>
    <property type="match status" value="2"/>
</dbReference>
<evidence type="ECO:0000256" key="2">
    <source>
        <dbReference type="ARBA" id="ARBA00022448"/>
    </source>
</evidence>
<evidence type="ECO:0000313" key="8">
    <source>
        <dbReference type="Proteomes" id="UP000290870"/>
    </source>
</evidence>
<protein>
    <submittedName>
        <fullName evidence="7">Molybdenum-binding protein</fullName>
    </submittedName>
</protein>
<evidence type="ECO:0000256" key="1">
    <source>
        <dbReference type="ARBA" id="ARBA00008110"/>
    </source>
</evidence>
<dbReference type="Gene3D" id="1.10.10.10">
    <property type="entry name" value="Winged helix-like DNA-binding domain superfamily/Winged helix DNA-binding domain"/>
    <property type="match status" value="1"/>
</dbReference>
<sequence length="259" mass="28372">MRFISDLTLIDGENSFLLKKRIALLKAIDEVGSLNLAAKMVPLSYKGAWDMIDTMNNLCPMAVVEKNTGGVGGGGTKLTEYGKNLVKTYDVIEKEHQKFLESISSLTDFDSGNLKFFRRFNMQISARNQLVGIIEKIESTKINSTIQVRLKSNYLITSVITTGAVENLNLKENDEVVVLIKSNSVLLSLDENINISARNKLNGVIETIHLGEVNAEIIVNIGGDLIASIITKNAIEELNIKVGDKATAIIKSSDVMIGK</sequence>
<dbReference type="RefSeq" id="WP_128986238.1">
    <property type="nucleotide sequence ID" value="NZ_PDJZ01000004.1"/>
</dbReference>
<gene>
    <name evidence="7" type="ORF">CRU90_05310</name>
</gene>
<dbReference type="PANTHER" id="PTHR30432:SF1">
    <property type="entry name" value="DNA-BINDING TRANSCRIPTIONAL DUAL REGULATOR MODE"/>
    <property type="match status" value="1"/>
</dbReference>
<reference evidence="7 8" key="1">
    <citation type="submission" date="2017-10" db="EMBL/GenBank/DDBJ databases">
        <title>Genomics of the genus Arcobacter.</title>
        <authorList>
            <person name="Perez-Cataluna A."/>
            <person name="Figueras M.J."/>
        </authorList>
    </citation>
    <scope>NUCLEOTIDE SEQUENCE [LARGE SCALE GENOMIC DNA]</scope>
    <source>
        <strain evidence="7 8">F26</strain>
    </source>
</reference>
<keyword evidence="4" id="KW-0677">Repeat</keyword>
<dbReference type="Gene3D" id="2.40.50.100">
    <property type="match status" value="2"/>
</dbReference>
<name>A0A4Q0ZM83_9BACT</name>
<organism evidence="7 8">
    <name type="scientific">Arcobacter cloacae</name>
    <dbReference type="NCBI Taxonomy" id="1054034"/>
    <lineage>
        <taxon>Bacteria</taxon>
        <taxon>Pseudomonadati</taxon>
        <taxon>Campylobacterota</taxon>
        <taxon>Epsilonproteobacteria</taxon>
        <taxon>Campylobacterales</taxon>
        <taxon>Arcobacteraceae</taxon>
        <taxon>Arcobacter</taxon>
    </lineage>
</organism>
<dbReference type="InterPro" id="IPR004606">
    <property type="entry name" value="Mop_domain"/>
</dbReference>
<feature type="domain" description="Mop" evidence="6">
    <location>
        <begin position="194"/>
        <end position="259"/>
    </location>
</feature>
<dbReference type="PIRSF" id="PIRSF005763">
    <property type="entry name" value="Txn_reg_ModE"/>
    <property type="match status" value="1"/>
</dbReference>
<dbReference type="SUPFAM" id="SSF50331">
    <property type="entry name" value="MOP-like"/>
    <property type="match status" value="2"/>
</dbReference>
<evidence type="ECO:0000256" key="4">
    <source>
        <dbReference type="ARBA" id="ARBA00022737"/>
    </source>
</evidence>
<comment type="similarity">
    <text evidence="1 5">Belongs to the ModE family.</text>
</comment>
<dbReference type="EMBL" id="PDJZ01000004">
    <property type="protein sequence ID" value="RXJ84776.1"/>
    <property type="molecule type" value="Genomic_DNA"/>
</dbReference>
<dbReference type="InterPro" id="IPR036390">
    <property type="entry name" value="WH_DNA-bd_sf"/>
</dbReference>
<dbReference type="InterPro" id="IPR005116">
    <property type="entry name" value="Transp-assoc_OB_typ1"/>
</dbReference>
<evidence type="ECO:0000256" key="3">
    <source>
        <dbReference type="ARBA" id="ARBA00022505"/>
    </source>
</evidence>
<evidence type="ECO:0000259" key="6">
    <source>
        <dbReference type="PROSITE" id="PS51866"/>
    </source>
</evidence>
<dbReference type="Proteomes" id="UP000290870">
    <property type="component" value="Unassembled WGS sequence"/>
</dbReference>
<feature type="domain" description="Mop" evidence="6">
    <location>
        <begin position="123"/>
        <end position="189"/>
    </location>
</feature>
<comment type="caution">
    <text evidence="7">The sequence shown here is derived from an EMBL/GenBank/DDBJ whole genome shotgun (WGS) entry which is preliminary data.</text>
</comment>
<keyword evidence="3 5" id="KW-0500">Molybdenum</keyword>
<dbReference type="GO" id="GO:0030151">
    <property type="term" value="F:molybdenum ion binding"/>
    <property type="evidence" value="ECO:0007669"/>
    <property type="project" value="UniProtKB-UniRule"/>
</dbReference>
<dbReference type="GO" id="GO:0015689">
    <property type="term" value="P:molybdate ion transport"/>
    <property type="evidence" value="ECO:0007669"/>
    <property type="project" value="UniProtKB-UniRule"/>
</dbReference>